<feature type="chain" id="PRO_5034712415" description="Secreted protein" evidence="1">
    <location>
        <begin position="17"/>
        <end position="128"/>
    </location>
</feature>
<evidence type="ECO:0000313" key="2">
    <source>
        <dbReference type="EMBL" id="KAF4506037.1"/>
    </source>
</evidence>
<protein>
    <recommendedName>
        <fullName evidence="4">Secreted protein</fullName>
    </recommendedName>
</protein>
<dbReference type="AlphaFoldDB" id="A0A8H4LVT8"/>
<organism evidence="2 3">
    <name type="scientific">Ophiocordyceps sinensis</name>
    <dbReference type="NCBI Taxonomy" id="72228"/>
    <lineage>
        <taxon>Eukaryota</taxon>
        <taxon>Fungi</taxon>
        <taxon>Dikarya</taxon>
        <taxon>Ascomycota</taxon>
        <taxon>Pezizomycotina</taxon>
        <taxon>Sordariomycetes</taxon>
        <taxon>Hypocreomycetidae</taxon>
        <taxon>Hypocreales</taxon>
        <taxon>Ophiocordycipitaceae</taxon>
        <taxon>Ophiocordyceps</taxon>
    </lineage>
</organism>
<dbReference type="Proteomes" id="UP000557566">
    <property type="component" value="Unassembled WGS sequence"/>
</dbReference>
<comment type="caution">
    <text evidence="2">The sequence shown here is derived from an EMBL/GenBank/DDBJ whole genome shotgun (WGS) entry which is preliminary data.</text>
</comment>
<proteinExistence type="predicted"/>
<name>A0A8H4LVT8_9HYPO</name>
<accession>A0A8H4LVT8</accession>
<keyword evidence="3" id="KW-1185">Reference proteome</keyword>
<keyword evidence="1" id="KW-0732">Signal</keyword>
<sequence>MKYSLIISSLAGLILATPHALKPSGTKALKPWYEQSEWAFITGQEPYESEAGTIAWCFEKCWKREGNETFGSVKECLQSRKLPRGILCLNGIQLGVNPEHPEKECFRPYVENPNDEGDCPLPLPVTSR</sequence>
<dbReference type="EMBL" id="JAAVMX010000007">
    <property type="protein sequence ID" value="KAF4506037.1"/>
    <property type="molecule type" value="Genomic_DNA"/>
</dbReference>
<reference evidence="2 3" key="1">
    <citation type="journal article" date="2020" name="Genome Biol. Evol.">
        <title>A new high-quality draft genome assembly of the Chinese cordyceps Ophiocordyceps sinensis.</title>
        <authorList>
            <person name="Shu R."/>
            <person name="Zhang J."/>
            <person name="Meng Q."/>
            <person name="Zhang H."/>
            <person name="Zhou G."/>
            <person name="Li M."/>
            <person name="Wu P."/>
            <person name="Zhao Y."/>
            <person name="Chen C."/>
            <person name="Qin Q."/>
        </authorList>
    </citation>
    <scope>NUCLEOTIDE SEQUENCE [LARGE SCALE GENOMIC DNA]</scope>
    <source>
        <strain evidence="2 3">IOZ07</strain>
    </source>
</reference>
<feature type="signal peptide" evidence="1">
    <location>
        <begin position="1"/>
        <end position="16"/>
    </location>
</feature>
<evidence type="ECO:0000256" key="1">
    <source>
        <dbReference type="SAM" id="SignalP"/>
    </source>
</evidence>
<evidence type="ECO:0008006" key="4">
    <source>
        <dbReference type="Google" id="ProtNLM"/>
    </source>
</evidence>
<gene>
    <name evidence="2" type="ORF">G6O67_006160</name>
</gene>
<evidence type="ECO:0000313" key="3">
    <source>
        <dbReference type="Proteomes" id="UP000557566"/>
    </source>
</evidence>